<evidence type="ECO:0000313" key="6">
    <source>
        <dbReference type="EMBL" id="MFB9471956.1"/>
    </source>
</evidence>
<dbReference type="SUPFAM" id="SSF53850">
    <property type="entry name" value="Periplasmic binding protein-like II"/>
    <property type="match status" value="1"/>
</dbReference>
<dbReference type="RefSeq" id="WP_345398861.1">
    <property type="nucleotide sequence ID" value="NZ_BAAAXS010000001.1"/>
</dbReference>
<evidence type="ECO:0000256" key="4">
    <source>
        <dbReference type="SAM" id="SignalP"/>
    </source>
</evidence>
<dbReference type="EMBL" id="JBHMCF010000020">
    <property type="protein sequence ID" value="MFB9471956.1"/>
    <property type="molecule type" value="Genomic_DNA"/>
</dbReference>
<organism evidence="6 7">
    <name type="scientific">Nonomuraea salmonea</name>
    <dbReference type="NCBI Taxonomy" id="46181"/>
    <lineage>
        <taxon>Bacteria</taxon>
        <taxon>Bacillati</taxon>
        <taxon>Actinomycetota</taxon>
        <taxon>Actinomycetes</taxon>
        <taxon>Streptosporangiales</taxon>
        <taxon>Streptosporangiaceae</taxon>
        <taxon>Nonomuraea</taxon>
    </lineage>
</organism>
<dbReference type="InterPro" id="IPR000914">
    <property type="entry name" value="SBP_5_dom"/>
</dbReference>
<dbReference type="PROSITE" id="PS51257">
    <property type="entry name" value="PROKAR_LIPOPROTEIN"/>
    <property type="match status" value="1"/>
</dbReference>
<reference evidence="6 7" key="1">
    <citation type="submission" date="2024-09" db="EMBL/GenBank/DDBJ databases">
        <authorList>
            <person name="Sun Q."/>
            <person name="Mori K."/>
        </authorList>
    </citation>
    <scope>NUCLEOTIDE SEQUENCE [LARGE SCALE GENOMIC DNA]</scope>
    <source>
        <strain evidence="6 7">JCM 3324</strain>
    </source>
</reference>
<evidence type="ECO:0000259" key="5">
    <source>
        <dbReference type="Pfam" id="PF00496"/>
    </source>
</evidence>
<dbReference type="Pfam" id="PF00496">
    <property type="entry name" value="SBP_bac_5"/>
    <property type="match status" value="1"/>
</dbReference>
<evidence type="ECO:0000313" key="7">
    <source>
        <dbReference type="Proteomes" id="UP001589568"/>
    </source>
</evidence>
<name>A0ABV5NNS2_9ACTN</name>
<accession>A0ABV5NNS2</accession>
<dbReference type="PROSITE" id="PS01040">
    <property type="entry name" value="SBP_BACTERIAL_5"/>
    <property type="match status" value="1"/>
</dbReference>
<dbReference type="InterPro" id="IPR030678">
    <property type="entry name" value="Peptide/Ni-bd"/>
</dbReference>
<dbReference type="Proteomes" id="UP001589568">
    <property type="component" value="Unassembled WGS sequence"/>
</dbReference>
<feature type="domain" description="Solute-binding protein family 5" evidence="5">
    <location>
        <begin position="93"/>
        <end position="459"/>
    </location>
</feature>
<evidence type="ECO:0000256" key="3">
    <source>
        <dbReference type="ARBA" id="ARBA00022729"/>
    </source>
</evidence>
<dbReference type="PIRSF" id="PIRSF002741">
    <property type="entry name" value="MppA"/>
    <property type="match status" value="1"/>
</dbReference>
<dbReference type="Gene3D" id="3.10.105.10">
    <property type="entry name" value="Dipeptide-binding Protein, Domain 3"/>
    <property type="match status" value="1"/>
</dbReference>
<comment type="similarity">
    <text evidence="2">Belongs to the bacterial solute-binding protein 5 family.</text>
</comment>
<evidence type="ECO:0000256" key="2">
    <source>
        <dbReference type="ARBA" id="ARBA00005695"/>
    </source>
</evidence>
<dbReference type="PANTHER" id="PTHR30290">
    <property type="entry name" value="PERIPLASMIC BINDING COMPONENT OF ABC TRANSPORTER"/>
    <property type="match status" value="1"/>
</dbReference>
<dbReference type="PANTHER" id="PTHR30290:SF38">
    <property type="entry name" value="D,D-DIPEPTIDE-BINDING PERIPLASMIC PROTEIN DDPA-RELATED"/>
    <property type="match status" value="1"/>
</dbReference>
<feature type="signal peptide" evidence="4">
    <location>
        <begin position="1"/>
        <end position="22"/>
    </location>
</feature>
<feature type="chain" id="PRO_5045415637" evidence="4">
    <location>
        <begin position="23"/>
        <end position="539"/>
    </location>
</feature>
<keyword evidence="3 4" id="KW-0732">Signal</keyword>
<dbReference type="Gene3D" id="3.90.76.10">
    <property type="entry name" value="Dipeptide-binding Protein, Domain 1"/>
    <property type="match status" value="1"/>
</dbReference>
<keyword evidence="7" id="KW-1185">Reference proteome</keyword>
<evidence type="ECO:0000256" key="1">
    <source>
        <dbReference type="ARBA" id="ARBA00004193"/>
    </source>
</evidence>
<proteinExistence type="inferred from homology"/>
<dbReference type="InterPro" id="IPR039424">
    <property type="entry name" value="SBP_5"/>
</dbReference>
<sequence>MRPTPKVVAALVTLPLALTACGGGGTSSTPAAPSSIATASADHRPVKAGGTLNIALNADPDALDPSVSTTLVGREVFTSMCEKLYDIDASSALVPQLAAAPPELSDDGKEVTIKLREGVKFNDGTPLDAEAVKKSLDRHRTWEKSARQADLAAVSKVTVADPSTVKLELTQAFTPLTAQLADRAGMIMSPKALDSEGDNFGANPVCVGPFKFASRTSGSEIVLEKSPDYYDAAKVKLDKVVYKIIVDPNVRAANLKSGDVQVADQLATNTVKGVQDDPNLTVVSGGGLGYYGFQINIGNVKGSTAKPGPVDTPLGKSPQLREAFELALDRDAINKTVYNGLHEVDCYPVPGDSPYRAKDLPACPKRDLAKAKQLVQASGVPTPITVTMATPNDAVNQRLAQVIQSMTKEAGFDVKVQTAEFVSVLEQGKAGKFDVLLSGWSGRVDPDGNLTNLITTQGSNNYAGMSDPGIDDPIKQAAAETDQAKRAELYGAAMKKAAELRGVVYLYHNLYYLGMNKNVAGVQYFKDGLPRFVTAGFAA</sequence>
<comment type="subcellular location">
    <subcellularLocation>
        <location evidence="1">Cell membrane</location>
        <topology evidence="1">Lipid-anchor</topology>
    </subcellularLocation>
</comment>
<protein>
    <submittedName>
        <fullName evidence="6">ABC transporter substrate-binding protein</fullName>
    </submittedName>
</protein>
<comment type="caution">
    <text evidence="6">The sequence shown here is derived from an EMBL/GenBank/DDBJ whole genome shotgun (WGS) entry which is preliminary data.</text>
</comment>
<dbReference type="Gene3D" id="3.40.190.10">
    <property type="entry name" value="Periplasmic binding protein-like II"/>
    <property type="match status" value="1"/>
</dbReference>
<dbReference type="InterPro" id="IPR023765">
    <property type="entry name" value="SBP_5_CS"/>
</dbReference>
<gene>
    <name evidence="6" type="ORF">ACFFR3_20780</name>
</gene>